<dbReference type="EMBL" id="OZ035838">
    <property type="protein sequence ID" value="CAL1583261.1"/>
    <property type="molecule type" value="Genomic_DNA"/>
</dbReference>
<protein>
    <recommendedName>
        <fullName evidence="1">Cilia- and flagella-associated protein 69 ARM repeats domain-containing protein</fullName>
    </recommendedName>
</protein>
<dbReference type="SUPFAM" id="SSF48371">
    <property type="entry name" value="ARM repeat"/>
    <property type="match status" value="1"/>
</dbReference>
<evidence type="ECO:0000313" key="2">
    <source>
        <dbReference type="EMBL" id="CAL1583261.1"/>
    </source>
</evidence>
<evidence type="ECO:0000313" key="3">
    <source>
        <dbReference type="Proteomes" id="UP001497482"/>
    </source>
</evidence>
<dbReference type="GO" id="GO:0097225">
    <property type="term" value="C:sperm midpiece"/>
    <property type="evidence" value="ECO:0007669"/>
    <property type="project" value="TreeGrafter"/>
</dbReference>
<reference evidence="2 3" key="1">
    <citation type="submission" date="2024-04" db="EMBL/GenBank/DDBJ databases">
        <authorList>
            <person name="Waldvogel A.-M."/>
            <person name="Schoenle A."/>
        </authorList>
    </citation>
    <scope>NUCLEOTIDE SEQUENCE [LARGE SCALE GENOMIC DNA]</scope>
</reference>
<dbReference type="GO" id="GO:1990834">
    <property type="term" value="P:response to odorant"/>
    <property type="evidence" value="ECO:0007669"/>
    <property type="project" value="TreeGrafter"/>
</dbReference>
<evidence type="ECO:0000259" key="1">
    <source>
        <dbReference type="Pfam" id="PF21049"/>
    </source>
</evidence>
<dbReference type="InterPro" id="IPR016024">
    <property type="entry name" value="ARM-type_fold"/>
</dbReference>
<sequence length="678" mass="75674">MDSEKLLPRRKPEFPTIKSAPSNRKQLEVSARNIELRKVICLLRDPSTVHLKERHLFVLKKILSRNPHGFLLKDLKGLASIFDICAEKSKEDPDYLPFLCEAIKLCRFPFLKERASDEPNYAKDVVHFLSQVGYLMRVPCPEVKENIIECVKSFYQCVSPQPLPDGPQPTSPGYRLQLLEQSDLSQTLVLALAAVDHRPNIKLQLLQTLKLLSSSSDLTCGFMLKAQGAESICLHMNEPDSFGRVLFHSTEILWNLLESGNKHQVVAQLSSIECLVSLKEAFLQQLLTAVDSSELRLRNDLLVLTSLISENGNTLLIESLFAKLLTSLSTYPELKPTNHLLTNLNLSCSREDLKMKKMLLNLLCLMSVDAAVLQLYREENVVLALLLLTKPAAARGPRPLSGSRSWSLVQTQDLQLEALQTLCCVAPLLLDDYLSCHGNTFVLRLLDWCIQQESGGGFSVSGDDFRKSVMLRCVRLLTTVTSVGEEAVSQDLCDQGAIGDLLGKRPSVRTCAIRAPSETCWGAIGDLLGKRPSVRTCAIRAPSETCWGAIGDLLGKRPSVRTCATRAPSETCWSVVLLNRVWFSRTECGPPEQSVVLLNRVWFSRTECGSPEQKFGSPEQSVVLLSRVWFSRTECGPPEQSVVLLNRSVVLLNRVWFSRTECGSPEQSVVLLNRVWFS</sequence>
<proteinExistence type="predicted"/>
<dbReference type="InterPro" id="IPR048732">
    <property type="entry name" value="CFA69"/>
</dbReference>
<feature type="domain" description="Cilia- and flagella-associated protein 69 ARM repeats" evidence="1">
    <location>
        <begin position="35"/>
        <end position="503"/>
    </location>
</feature>
<dbReference type="AlphaFoldDB" id="A0AAV2K032"/>
<dbReference type="Proteomes" id="UP001497482">
    <property type="component" value="Chromosome 16"/>
</dbReference>
<dbReference type="GO" id="GO:0042048">
    <property type="term" value="P:olfactory behavior"/>
    <property type="evidence" value="ECO:0007669"/>
    <property type="project" value="TreeGrafter"/>
</dbReference>
<keyword evidence="3" id="KW-1185">Reference proteome</keyword>
<gene>
    <name evidence="2" type="ORF">KC01_LOCUS13752</name>
</gene>
<name>A0AAV2K032_KNICA</name>
<dbReference type="InterPro" id="IPR048733">
    <property type="entry name" value="CFA69_ARM_dom"/>
</dbReference>
<organism evidence="2 3">
    <name type="scientific">Knipowitschia caucasica</name>
    <name type="common">Caucasian dwarf goby</name>
    <name type="synonym">Pomatoschistus caucasicus</name>
    <dbReference type="NCBI Taxonomy" id="637954"/>
    <lineage>
        <taxon>Eukaryota</taxon>
        <taxon>Metazoa</taxon>
        <taxon>Chordata</taxon>
        <taxon>Craniata</taxon>
        <taxon>Vertebrata</taxon>
        <taxon>Euteleostomi</taxon>
        <taxon>Actinopterygii</taxon>
        <taxon>Neopterygii</taxon>
        <taxon>Teleostei</taxon>
        <taxon>Neoteleostei</taxon>
        <taxon>Acanthomorphata</taxon>
        <taxon>Gobiaria</taxon>
        <taxon>Gobiiformes</taxon>
        <taxon>Gobioidei</taxon>
        <taxon>Gobiidae</taxon>
        <taxon>Gobiinae</taxon>
        <taxon>Knipowitschia</taxon>
    </lineage>
</organism>
<dbReference type="PANTHER" id="PTHR14716:SF0">
    <property type="entry name" value="CILIA- AND FLAGELLA-ASSOCIATED PROTEIN 69"/>
    <property type="match status" value="1"/>
</dbReference>
<dbReference type="Pfam" id="PF21049">
    <property type="entry name" value="CFA69_ARM_rpt"/>
    <property type="match status" value="1"/>
</dbReference>
<dbReference type="GO" id="GO:1902093">
    <property type="term" value="P:positive regulation of flagellated sperm motility"/>
    <property type="evidence" value="ECO:0007669"/>
    <property type="project" value="TreeGrafter"/>
</dbReference>
<accession>A0AAV2K032</accession>
<dbReference type="GO" id="GO:0097730">
    <property type="term" value="C:non-motile cilium"/>
    <property type="evidence" value="ECO:0007669"/>
    <property type="project" value="TreeGrafter"/>
</dbReference>
<dbReference type="PANTHER" id="PTHR14716">
    <property type="entry name" value="CILIA- AND FLAGELLA-ASSOCIATED PROTEIN 69"/>
    <property type="match status" value="1"/>
</dbReference>